<reference evidence="2 3" key="1">
    <citation type="journal article" date="2013" name="J. Microbiol.">
        <title>Mucilaginibacter ginsenosidivorax sp. nov., with ginsenoside converting activity isolated from sediment.</title>
        <authorList>
            <person name="Kim J.K."/>
            <person name="Choi T.E."/>
            <person name="Liu Q.M."/>
            <person name="Park H.Y."/>
            <person name="Yi T.H."/>
            <person name="Yoon M.H."/>
            <person name="Kim S.C."/>
            <person name="Im W.T."/>
        </authorList>
    </citation>
    <scope>NUCLEOTIDE SEQUENCE [LARGE SCALE GENOMIC DNA]</scope>
    <source>
        <strain evidence="2 3">KHI28</strain>
    </source>
</reference>
<name>A0A5B8W167_9SPHI</name>
<gene>
    <name evidence="2" type="ORF">FSB76_11635</name>
</gene>
<dbReference type="PROSITE" id="PS51257">
    <property type="entry name" value="PROKAR_LIPOPROTEIN"/>
    <property type="match status" value="1"/>
</dbReference>
<dbReference type="OrthoDB" id="1359047at2"/>
<accession>A0A5B8W167</accession>
<evidence type="ECO:0000313" key="2">
    <source>
        <dbReference type="EMBL" id="QEC76566.1"/>
    </source>
</evidence>
<proteinExistence type="predicted"/>
<dbReference type="Proteomes" id="UP000321362">
    <property type="component" value="Chromosome"/>
</dbReference>
<dbReference type="AlphaFoldDB" id="A0A5B8W167"/>
<feature type="signal peptide" evidence="1">
    <location>
        <begin position="1"/>
        <end position="18"/>
    </location>
</feature>
<dbReference type="KEGG" id="mgk:FSB76_11635"/>
<organism evidence="2 3">
    <name type="scientific">Mucilaginibacter ginsenosidivorax</name>
    <dbReference type="NCBI Taxonomy" id="862126"/>
    <lineage>
        <taxon>Bacteria</taxon>
        <taxon>Pseudomonadati</taxon>
        <taxon>Bacteroidota</taxon>
        <taxon>Sphingobacteriia</taxon>
        <taxon>Sphingobacteriales</taxon>
        <taxon>Sphingobacteriaceae</taxon>
        <taxon>Mucilaginibacter</taxon>
    </lineage>
</organism>
<dbReference type="RefSeq" id="WP_147053737.1">
    <property type="nucleotide sequence ID" value="NZ_CP042437.1"/>
</dbReference>
<evidence type="ECO:0000256" key="1">
    <source>
        <dbReference type="SAM" id="SignalP"/>
    </source>
</evidence>
<keyword evidence="3" id="KW-1185">Reference proteome</keyword>
<evidence type="ECO:0008006" key="4">
    <source>
        <dbReference type="Google" id="ProtNLM"/>
    </source>
</evidence>
<protein>
    <recommendedName>
        <fullName evidence="4">Lipocalin-like domain-containing protein</fullName>
    </recommendedName>
</protein>
<sequence length="133" mass="14718">MKKILPVCAIVLFLFACKKDNSVGISLNGSWEYRGTTCYCAPPTDSSAYKPGNGTVYSFSATNYKYYLKHVLKKSGTYKLFKENVNGAERNRIIFDNDYNSEAKYIGLTGNKFSLGGAIGSAADAPVDYYEKE</sequence>
<dbReference type="EMBL" id="CP042437">
    <property type="protein sequence ID" value="QEC76566.1"/>
    <property type="molecule type" value="Genomic_DNA"/>
</dbReference>
<evidence type="ECO:0000313" key="3">
    <source>
        <dbReference type="Proteomes" id="UP000321362"/>
    </source>
</evidence>
<keyword evidence="1" id="KW-0732">Signal</keyword>
<feature type="chain" id="PRO_5023091388" description="Lipocalin-like domain-containing protein" evidence="1">
    <location>
        <begin position="19"/>
        <end position="133"/>
    </location>
</feature>